<dbReference type="InParanoid" id="A8X4U5"/>
<feature type="compositionally biased region" description="Basic and acidic residues" evidence="1">
    <location>
        <begin position="807"/>
        <end position="819"/>
    </location>
</feature>
<feature type="compositionally biased region" description="Polar residues" evidence="1">
    <location>
        <begin position="199"/>
        <end position="209"/>
    </location>
</feature>
<accession>A8X4U5</accession>
<feature type="transmembrane region" description="Helical" evidence="2">
    <location>
        <begin position="532"/>
        <end position="551"/>
    </location>
</feature>
<protein>
    <submittedName>
        <fullName evidence="4">Protein CBG07407</fullName>
    </submittedName>
</protein>
<keyword evidence="2" id="KW-1133">Transmembrane helix</keyword>
<dbReference type="HOGENOM" id="CLU_288889_0_0_1"/>
<keyword evidence="2" id="KW-0472">Membrane</keyword>
<feature type="compositionally biased region" description="Basic and acidic residues" evidence="1">
    <location>
        <begin position="331"/>
        <end position="346"/>
    </location>
</feature>
<feature type="region of interest" description="Disordered" evidence="1">
    <location>
        <begin position="199"/>
        <end position="363"/>
    </location>
</feature>
<feature type="region of interest" description="Disordered" evidence="1">
    <location>
        <begin position="1041"/>
        <end position="1063"/>
    </location>
</feature>
<keyword evidence="3" id="KW-0732">Signal</keyword>
<dbReference type="RefSeq" id="XP_002645735.1">
    <property type="nucleotide sequence ID" value="XM_002645689.1"/>
</dbReference>
<feature type="transmembrane region" description="Helical" evidence="2">
    <location>
        <begin position="716"/>
        <end position="732"/>
    </location>
</feature>
<proteinExistence type="predicted"/>
<dbReference type="WormBase" id="CBG07407">
    <property type="protein sequence ID" value="CBP48562"/>
    <property type="gene ID" value="WBGene00029465"/>
</dbReference>
<dbReference type="AlphaFoldDB" id="A8X4U5"/>
<reference evidence="4 5" key="1">
    <citation type="journal article" date="2003" name="PLoS Biol.">
        <title>The genome sequence of Caenorhabditis briggsae: a platform for comparative genomics.</title>
        <authorList>
            <person name="Stein L.D."/>
            <person name="Bao Z."/>
            <person name="Blasiar D."/>
            <person name="Blumenthal T."/>
            <person name="Brent M.R."/>
            <person name="Chen N."/>
            <person name="Chinwalla A."/>
            <person name="Clarke L."/>
            <person name="Clee C."/>
            <person name="Coghlan A."/>
            <person name="Coulson A."/>
            <person name="D'Eustachio P."/>
            <person name="Fitch D.H."/>
            <person name="Fulton L.A."/>
            <person name="Fulton R.E."/>
            <person name="Griffiths-Jones S."/>
            <person name="Harris T.W."/>
            <person name="Hillier L.W."/>
            <person name="Kamath R."/>
            <person name="Kuwabara P.E."/>
            <person name="Mardis E.R."/>
            <person name="Marra M.A."/>
            <person name="Miner T.L."/>
            <person name="Minx P."/>
            <person name="Mullikin J.C."/>
            <person name="Plumb R.W."/>
            <person name="Rogers J."/>
            <person name="Schein J.E."/>
            <person name="Sohrmann M."/>
            <person name="Spieth J."/>
            <person name="Stajich J.E."/>
            <person name="Wei C."/>
            <person name="Willey D."/>
            <person name="Wilson R.K."/>
            <person name="Durbin R."/>
            <person name="Waterston R.H."/>
        </authorList>
    </citation>
    <scope>NUCLEOTIDE SEQUENCE [LARGE SCALE GENOMIC DNA]</scope>
    <source>
        <strain evidence="4 5">AF16</strain>
    </source>
</reference>
<feature type="region of interest" description="Disordered" evidence="1">
    <location>
        <begin position="110"/>
        <end position="152"/>
    </location>
</feature>
<evidence type="ECO:0000256" key="2">
    <source>
        <dbReference type="SAM" id="Phobius"/>
    </source>
</evidence>
<feature type="compositionally biased region" description="Basic and acidic residues" evidence="1">
    <location>
        <begin position="1052"/>
        <end position="1063"/>
    </location>
</feature>
<dbReference type="Proteomes" id="UP000008549">
    <property type="component" value="Unassembled WGS sequence"/>
</dbReference>
<reference evidence="4 5" key="2">
    <citation type="journal article" date="2011" name="PLoS Genet.">
        <title>Caenorhabditis briggsae recombinant inbred line genotypes reveal inter-strain incompatibility and the evolution of recombination.</title>
        <authorList>
            <person name="Ross J.A."/>
            <person name="Koboldt D.C."/>
            <person name="Staisch J.E."/>
            <person name="Chamberlin H.M."/>
            <person name="Gupta B.P."/>
            <person name="Miller R.D."/>
            <person name="Baird S.E."/>
            <person name="Haag E.S."/>
        </authorList>
    </citation>
    <scope>NUCLEOTIDE SEQUENCE [LARGE SCALE GENOMIC DNA]</scope>
    <source>
        <strain evidence="4 5">AF16</strain>
    </source>
</reference>
<dbReference type="EMBL" id="HE601041">
    <property type="protein sequence ID" value="CAP27655.1"/>
    <property type="molecule type" value="Genomic_DNA"/>
</dbReference>
<evidence type="ECO:0000256" key="3">
    <source>
        <dbReference type="SAM" id="SignalP"/>
    </source>
</evidence>
<feature type="compositionally biased region" description="Low complexity" evidence="1">
    <location>
        <begin position="347"/>
        <end position="356"/>
    </location>
</feature>
<dbReference type="KEGG" id="cbr:CBG_07407"/>
<feature type="compositionally biased region" description="Low complexity" evidence="1">
    <location>
        <begin position="786"/>
        <end position="803"/>
    </location>
</feature>
<keyword evidence="5" id="KW-1185">Reference proteome</keyword>
<feature type="compositionally biased region" description="Polar residues" evidence="1">
    <location>
        <begin position="230"/>
        <end position="246"/>
    </location>
</feature>
<feature type="transmembrane region" description="Helical" evidence="2">
    <location>
        <begin position="738"/>
        <end position="760"/>
    </location>
</feature>
<sequence length="1063" mass="119226">MRLGILLLFSSLQNCLHSIDLPDIQRPPGSELFSTLLNLPSLFSPSVPKKQSIPPSSSTHFSSILNSMGTLWSSVFPCGSRNQPIRPSSAPKTNLLNSFGTIWKFVFPSETKNQDQETSPSSEEEESSVIPQLYLPPKSTKENIPPSSKPTSTTLWKSLKAFVNSVIPSETTKETIPPISTPPSSNVFESIGKFWSSLTPKMQDRSSSSADDKSPIVEEGDMERSESDSHTTQQLIPSPTSENLSPSDRPEKTNSTEEEGSGSTLLDSDFNALLETKLSESSGRPPETTIGDVHHDSASPELNRTIGDHYANPNPTSGYLSLSDRPQNTIVEEKEEHKTEEKHEASSTEPSETTTPIRTAHTPGETCDGDSICYVAPKDCTTNCDVIFAQVLKVSEEFENSTVYVRQGGVVSIKSTKKYIEGERRQIPNPFHTIVSCFEFSGYCWMGYEDGQISNDRPIGYIGYGSTPESHTNRRQEPKHQNWWSFERSFHNRPILLIGKDRILEYRIDLHSGANYGPFHDLFLRTKNTCKFIFILSSFHAMNLIVILLFFGTCSMAPIDLSVQETSELLAMMDNKGNSQTSQLSTNNTTTVESITFNPIDFCSPKTQCFSWPQQCTSDCQILYGLNNFEDIFIVFPTNSFGMNARHLDGGLIQVNSSEAFRVSGERQLTKKGGILWTFETVVVKKEGKNKLFWQTATIGGIVTVSATKRHFKNRILLLSYLLLLLVFYENELKISQILLYSVAAVMNYLDLLFLCVLFWPHVVSEEAVKPDSTISSSQLSTAESQVSISSSAPSQPTTTEEPILYTKRDRDIDEPKETPKIYSEEYLRALLNERTDLNPDTQISFHSDDEEQGVDPDEFLKGLMSQGPRPTVDMNSDPNARVDESVAWLQSMYEQKKKTFFNPTNQLCNNGSVCYAFPEGCGQQCKVIYSISSNSSAIYIRDLEFSNHIILMSGKNYSMQPEKFVCMRNNKIGYYIEDLKNGGKNMKESNPGEVLKLELGHLWKFNEIILKAHEGFDYYYEVKGTYTNVIEETEMLYKKENGSDEGAGETEQVKKDLKAPDN</sequence>
<keyword evidence="2" id="KW-0812">Transmembrane</keyword>
<gene>
    <name evidence="4 6" type="ORF">CBG07407</name>
    <name evidence="4" type="ORF">CBG_07407</name>
</gene>
<dbReference type="GeneID" id="8587734"/>
<organism evidence="4 5">
    <name type="scientific">Caenorhabditis briggsae</name>
    <dbReference type="NCBI Taxonomy" id="6238"/>
    <lineage>
        <taxon>Eukaryota</taxon>
        <taxon>Metazoa</taxon>
        <taxon>Ecdysozoa</taxon>
        <taxon>Nematoda</taxon>
        <taxon>Chromadorea</taxon>
        <taxon>Rhabditida</taxon>
        <taxon>Rhabditina</taxon>
        <taxon>Rhabditomorpha</taxon>
        <taxon>Rhabditoidea</taxon>
        <taxon>Rhabditidae</taxon>
        <taxon>Peloderinae</taxon>
        <taxon>Caenorhabditis</taxon>
    </lineage>
</organism>
<dbReference type="CTD" id="8587734"/>
<feature type="compositionally biased region" description="Polar residues" evidence="1">
    <location>
        <begin position="313"/>
        <end position="330"/>
    </location>
</feature>
<feature type="region of interest" description="Disordered" evidence="1">
    <location>
        <begin position="786"/>
        <end position="819"/>
    </location>
</feature>
<evidence type="ECO:0000313" key="5">
    <source>
        <dbReference type="Proteomes" id="UP000008549"/>
    </source>
</evidence>
<evidence type="ECO:0000313" key="4">
    <source>
        <dbReference type="EMBL" id="CAP27655.1"/>
    </source>
</evidence>
<feature type="compositionally biased region" description="Basic and acidic residues" evidence="1">
    <location>
        <begin position="210"/>
        <end position="229"/>
    </location>
</feature>
<feature type="chain" id="PRO_5002731747" evidence="3">
    <location>
        <begin position="19"/>
        <end position="1063"/>
    </location>
</feature>
<evidence type="ECO:0000256" key="1">
    <source>
        <dbReference type="SAM" id="MobiDB-lite"/>
    </source>
</evidence>
<evidence type="ECO:0000313" key="6">
    <source>
        <dbReference type="WormBase" id="CBG07407"/>
    </source>
</evidence>
<name>A8X4U5_CAEBR</name>
<feature type="signal peptide" evidence="3">
    <location>
        <begin position="1"/>
        <end position="18"/>
    </location>
</feature>